<dbReference type="EMBL" id="LR721780">
    <property type="protein sequence ID" value="VVW00925.1"/>
    <property type="molecule type" value="Genomic_DNA"/>
</dbReference>
<dbReference type="Pfam" id="PF01357">
    <property type="entry name" value="Expansin_C"/>
    <property type="match status" value="1"/>
</dbReference>
<organism evidence="8">
    <name type="scientific">Nymphaea colorata</name>
    <name type="common">pocket water lily</name>
    <dbReference type="NCBI Taxonomy" id="210225"/>
    <lineage>
        <taxon>Eukaryota</taxon>
        <taxon>Viridiplantae</taxon>
        <taxon>Streptophyta</taxon>
        <taxon>Embryophyta</taxon>
        <taxon>Tracheophyta</taxon>
        <taxon>Spermatophyta</taxon>
        <taxon>Magnoliopsida</taxon>
        <taxon>Nymphaeales</taxon>
        <taxon>Nymphaeaceae</taxon>
        <taxon>Nymphaea</taxon>
    </lineage>
</organism>
<dbReference type="AlphaFoldDB" id="A0A5K1AG23"/>
<gene>
    <name evidence="8" type="ORF">NYM_LOCUS13889</name>
</gene>
<dbReference type="InterPro" id="IPR007117">
    <property type="entry name" value="Expansin_CBD"/>
</dbReference>
<evidence type="ECO:0000256" key="3">
    <source>
        <dbReference type="ARBA" id="ARBA00022525"/>
    </source>
</evidence>
<evidence type="ECO:0000256" key="2">
    <source>
        <dbReference type="ARBA" id="ARBA00022512"/>
    </source>
</evidence>
<evidence type="ECO:0000313" key="8">
    <source>
        <dbReference type="EMBL" id="VVW00925.1"/>
    </source>
</evidence>
<comment type="similarity">
    <text evidence="1 6">Belongs to the expansin family. Expansin A subfamily.</text>
</comment>
<accession>A0A5K1AG23</accession>
<sequence length="102" mass="11155">MKCVKAGGIRFTLNGFGYFYSVLITNVAGAGDVVAVKIKGSNTGWLQMGRNWGQNWHCNADLSHQALSFEVSTGDGRTITSYNVAPSHWQFGQTYEGKQFSS</sequence>
<keyword evidence="5" id="KW-0472">Membrane</keyword>
<keyword evidence="3 6" id="KW-0964">Secreted</keyword>
<dbReference type="PANTHER" id="PTHR31867">
    <property type="entry name" value="EXPANSIN-A15"/>
    <property type="match status" value="1"/>
</dbReference>
<keyword evidence="4" id="KW-0732">Signal</keyword>
<keyword evidence="6" id="KW-0961">Cell wall biogenesis/degradation</keyword>
<protein>
    <recommendedName>
        <fullName evidence="6">Expansin</fullName>
    </recommendedName>
</protein>
<dbReference type="PROSITE" id="PS50843">
    <property type="entry name" value="EXPANSIN_CBD"/>
    <property type="match status" value="1"/>
</dbReference>
<dbReference type="GO" id="GO:0009664">
    <property type="term" value="P:plant-type cell wall organization"/>
    <property type="evidence" value="ECO:0007669"/>
    <property type="project" value="InterPro"/>
</dbReference>
<dbReference type="InterPro" id="IPR002963">
    <property type="entry name" value="Expansin"/>
</dbReference>
<feature type="domain" description="Expansin-like CBD" evidence="7">
    <location>
        <begin position="18"/>
        <end position="97"/>
    </location>
</feature>
<evidence type="ECO:0000256" key="1">
    <source>
        <dbReference type="ARBA" id="ARBA00005392"/>
    </source>
</evidence>
<dbReference type="FunFam" id="2.60.40.760:FF:000001">
    <property type="entry name" value="Expansin"/>
    <property type="match status" value="1"/>
</dbReference>
<comment type="subcellular location">
    <subcellularLocation>
        <location evidence="6">Secreted</location>
        <location evidence="6">Cell wall</location>
    </subcellularLocation>
    <subcellularLocation>
        <location evidence="6">Membrane</location>
        <topology evidence="6">Peripheral membrane protein</topology>
    </subcellularLocation>
</comment>
<reference evidence="8" key="1">
    <citation type="submission" date="2019-09" db="EMBL/GenBank/DDBJ databases">
        <authorList>
            <person name="Zhang L."/>
        </authorList>
    </citation>
    <scope>NUCLEOTIDE SEQUENCE</scope>
</reference>
<dbReference type="GO" id="GO:0016020">
    <property type="term" value="C:membrane"/>
    <property type="evidence" value="ECO:0007669"/>
    <property type="project" value="UniProtKB-SubCell"/>
</dbReference>
<evidence type="ECO:0000259" key="7">
    <source>
        <dbReference type="PROSITE" id="PS50843"/>
    </source>
</evidence>
<dbReference type="GO" id="GO:0005576">
    <property type="term" value="C:extracellular region"/>
    <property type="evidence" value="ECO:0007669"/>
    <property type="project" value="InterPro"/>
</dbReference>
<dbReference type="PRINTS" id="PR01226">
    <property type="entry name" value="EXPANSIN"/>
</dbReference>
<dbReference type="Gene3D" id="2.60.40.760">
    <property type="entry name" value="Expansin, cellulose-binding-like domain"/>
    <property type="match status" value="1"/>
</dbReference>
<comment type="function">
    <text evidence="6">Causes loosening and extension of plant cell walls by disrupting non-covalent bonding between cellulose microfibrils and matrix glucans. No enzymatic activity has been found.</text>
</comment>
<dbReference type="InterPro" id="IPR036749">
    <property type="entry name" value="Expansin_CBD_sf"/>
</dbReference>
<evidence type="ECO:0000256" key="4">
    <source>
        <dbReference type="ARBA" id="ARBA00022729"/>
    </source>
</evidence>
<dbReference type="PRINTS" id="PR01225">
    <property type="entry name" value="EXPANSNFAMLY"/>
</dbReference>
<dbReference type="InterPro" id="IPR007118">
    <property type="entry name" value="Expan_Lol_pI"/>
</dbReference>
<keyword evidence="2 6" id="KW-0134">Cell wall</keyword>
<name>A0A5K1AG23_9MAGN</name>
<evidence type="ECO:0000256" key="6">
    <source>
        <dbReference type="RuleBase" id="RU365023"/>
    </source>
</evidence>
<evidence type="ECO:0000256" key="5">
    <source>
        <dbReference type="ARBA" id="ARBA00023136"/>
    </source>
</evidence>
<proteinExistence type="inferred from homology"/>
<dbReference type="SUPFAM" id="SSF49590">
    <property type="entry name" value="PHL pollen allergen"/>
    <property type="match status" value="1"/>
</dbReference>